<protein>
    <submittedName>
        <fullName evidence="1">Uncharacterized protein</fullName>
    </submittedName>
</protein>
<keyword evidence="2" id="KW-1185">Reference proteome</keyword>
<dbReference type="Gramene" id="TKV95154">
    <property type="protein sequence ID" value="TKV95154"/>
    <property type="gene ID" value="SEVIR_9G342700v2"/>
</dbReference>
<dbReference type="AlphaFoldDB" id="A0A4U6T380"/>
<dbReference type="Proteomes" id="UP000298652">
    <property type="component" value="Chromosome 9"/>
</dbReference>
<name>A0A4U6T380_SETVI</name>
<dbReference type="EMBL" id="CM016560">
    <property type="protein sequence ID" value="TKV95154.1"/>
    <property type="molecule type" value="Genomic_DNA"/>
</dbReference>
<proteinExistence type="predicted"/>
<reference evidence="1" key="1">
    <citation type="submission" date="2019-03" db="EMBL/GenBank/DDBJ databases">
        <title>WGS assembly of Setaria viridis.</title>
        <authorList>
            <person name="Huang P."/>
            <person name="Jenkins J."/>
            <person name="Grimwood J."/>
            <person name="Barry K."/>
            <person name="Healey A."/>
            <person name="Mamidi S."/>
            <person name="Sreedasyam A."/>
            <person name="Shu S."/>
            <person name="Feldman M."/>
            <person name="Wu J."/>
            <person name="Yu Y."/>
            <person name="Chen C."/>
            <person name="Johnson J."/>
            <person name="Rokhsar D."/>
            <person name="Baxter I."/>
            <person name="Schmutz J."/>
            <person name="Brutnell T."/>
            <person name="Kellogg E."/>
        </authorList>
    </citation>
    <scope>NUCLEOTIDE SEQUENCE [LARGE SCALE GENOMIC DNA]</scope>
</reference>
<sequence length="103" mass="10946">MPLLSGLAPPPGAPGAPRCRRILSVCSIVLHCCSTRPPPSPSLHYSHKNRRIPRMGPWGAMRVDGIFTPSCRSGSQLLPSIIAGIMCGSCSCSFSSFPLFPNP</sequence>
<gene>
    <name evidence="1" type="ORF">SEVIR_9G342700v2</name>
</gene>
<organism evidence="1 2">
    <name type="scientific">Setaria viridis</name>
    <name type="common">Green bristlegrass</name>
    <name type="synonym">Setaria italica subsp. viridis</name>
    <dbReference type="NCBI Taxonomy" id="4556"/>
    <lineage>
        <taxon>Eukaryota</taxon>
        <taxon>Viridiplantae</taxon>
        <taxon>Streptophyta</taxon>
        <taxon>Embryophyta</taxon>
        <taxon>Tracheophyta</taxon>
        <taxon>Spermatophyta</taxon>
        <taxon>Magnoliopsida</taxon>
        <taxon>Liliopsida</taxon>
        <taxon>Poales</taxon>
        <taxon>Poaceae</taxon>
        <taxon>PACMAD clade</taxon>
        <taxon>Panicoideae</taxon>
        <taxon>Panicodae</taxon>
        <taxon>Paniceae</taxon>
        <taxon>Cenchrinae</taxon>
        <taxon>Setaria</taxon>
    </lineage>
</organism>
<accession>A0A4U6T380</accession>
<evidence type="ECO:0000313" key="1">
    <source>
        <dbReference type="EMBL" id="TKV95154.1"/>
    </source>
</evidence>
<evidence type="ECO:0000313" key="2">
    <source>
        <dbReference type="Proteomes" id="UP000298652"/>
    </source>
</evidence>